<accession>A0ABQ8VHZ1</accession>
<feature type="compositionally biased region" description="Polar residues" evidence="1">
    <location>
        <begin position="328"/>
        <end position="338"/>
    </location>
</feature>
<dbReference type="EMBL" id="JANVFT010000031">
    <property type="protein sequence ID" value="KAJ4495256.1"/>
    <property type="molecule type" value="Genomic_DNA"/>
</dbReference>
<protein>
    <submittedName>
        <fullName evidence="2">Uncharacterized protein</fullName>
    </submittedName>
</protein>
<feature type="region of interest" description="Disordered" evidence="1">
    <location>
        <begin position="538"/>
        <end position="560"/>
    </location>
</feature>
<feature type="compositionally biased region" description="Polar residues" evidence="1">
    <location>
        <begin position="538"/>
        <end position="551"/>
    </location>
</feature>
<sequence length="891" mass="97776">MIQLTSHIQLLVEHAHERLSGQDVKDHSFFEFISNSWNEVAALEHPPLPGPLAVSLDPDISLGIALSPRICSSTYDDRSLVASLSQSTGNERRSLHECNQLNSPSSLNITWSVPSEGLLADDPIDSPLVAPERSCNDKNTDVAHNLRETVSASVNTLDEESFLFIHSDEEANQGGEEEEVNEDGMSSQISPLQSFPSTASLHFVFPAPEQVNQDLRLDPVEHESQPVMNANSEAEMGVDDDVEVWNPWNPRPFDALLDPIDSFPSVLPNPYSPRPTLVHGPESAHEYQSLHGVASLDSQSKTDFHVTSAESAKPSVTGDTRREIADESNPTGDTSTPGRNMDDQDTENPRLRNNQLLPMRLKSNTIDITSVSSLAVKEVREGEDILFFSANTQPRRKSISIPSLDKKTRGKRSFSRFSLSVRLPNHKITEHSSINTTINSPRSVVEGGNPFECPLIDTRSNIRKKRFSFPASFSGSESKGEKGKKEETKRQEQCSISATNNPRRRFSAPLSFPSRGPPSSFDAAKINLRQKSHILSGMTSRSQNAPTNEKPASNPALSPAQLPRAIGGGGGGISVLPFPAHELDRMRIEYQNRRATDPIPMPCTPRIRSVNGYAHTATLGRSTGTRMMAQAQAMALQRGHHGEQGARRAPSVASRAKHGHTHSQSSHNSTGTGNLSPFLQNELTMAVLGAMESKGSESRDFTTMNTIRSGTCRSKARMGISASVRAQSLRQGQEAVSTEWRLEQDREPATSELAAIPATLPRKRRASWAGMVRTSSRNHDRQPLEQSTKAKPIQSTPRLASVRKGKLGEAGNLKELGSGICSAGEGKVGSAFEDPCHRLSMPDSEHSHHGRQIPYKRAESSRMEKSRVDDATRKRSLGSRLWKKLKQIVFL</sequence>
<feature type="compositionally biased region" description="Basic and acidic residues" evidence="1">
    <location>
        <begin position="856"/>
        <end position="873"/>
    </location>
</feature>
<evidence type="ECO:0000313" key="3">
    <source>
        <dbReference type="Proteomes" id="UP001150217"/>
    </source>
</evidence>
<organism evidence="2 3">
    <name type="scientific">Lentinula lateritia</name>
    <dbReference type="NCBI Taxonomy" id="40482"/>
    <lineage>
        <taxon>Eukaryota</taxon>
        <taxon>Fungi</taxon>
        <taxon>Dikarya</taxon>
        <taxon>Basidiomycota</taxon>
        <taxon>Agaricomycotina</taxon>
        <taxon>Agaricomycetes</taxon>
        <taxon>Agaricomycetidae</taxon>
        <taxon>Agaricales</taxon>
        <taxon>Marasmiineae</taxon>
        <taxon>Omphalotaceae</taxon>
        <taxon>Lentinula</taxon>
    </lineage>
</organism>
<feature type="region of interest" description="Disordered" evidence="1">
    <location>
        <begin position="834"/>
        <end position="873"/>
    </location>
</feature>
<feature type="compositionally biased region" description="Polar residues" evidence="1">
    <location>
        <begin position="662"/>
        <end position="677"/>
    </location>
</feature>
<reference evidence="2" key="1">
    <citation type="submission" date="2022-08" db="EMBL/GenBank/DDBJ databases">
        <title>A Global Phylogenomic Analysis of the Shiitake Genus Lentinula.</title>
        <authorList>
            <consortium name="DOE Joint Genome Institute"/>
            <person name="Sierra-Patev S."/>
            <person name="Min B."/>
            <person name="Naranjo-Ortiz M."/>
            <person name="Looney B."/>
            <person name="Konkel Z."/>
            <person name="Slot J.C."/>
            <person name="Sakamoto Y."/>
            <person name="Steenwyk J.L."/>
            <person name="Rokas A."/>
            <person name="Carro J."/>
            <person name="Camarero S."/>
            <person name="Ferreira P."/>
            <person name="Molpeceres G."/>
            <person name="Ruiz-Duenas F.J."/>
            <person name="Serrano A."/>
            <person name="Henrissat B."/>
            <person name="Drula E."/>
            <person name="Hughes K.W."/>
            <person name="Mata J.L."/>
            <person name="Ishikawa N.K."/>
            <person name="Vargas-Isla R."/>
            <person name="Ushijima S."/>
            <person name="Smith C.A."/>
            <person name="Ahrendt S."/>
            <person name="Andreopoulos W."/>
            <person name="He G."/>
            <person name="Labutti K."/>
            <person name="Lipzen A."/>
            <person name="Ng V."/>
            <person name="Riley R."/>
            <person name="Sandor L."/>
            <person name="Barry K."/>
            <person name="Martinez A.T."/>
            <person name="Xiao Y."/>
            <person name="Gibbons J.G."/>
            <person name="Terashima K."/>
            <person name="Grigoriev I.V."/>
            <person name="Hibbett D.S."/>
        </authorList>
    </citation>
    <scope>NUCLEOTIDE SEQUENCE</scope>
    <source>
        <strain evidence="2">RHP3577 ss4</strain>
    </source>
</reference>
<feature type="compositionally biased region" description="Basic and acidic residues" evidence="1">
    <location>
        <begin position="478"/>
        <end position="492"/>
    </location>
</feature>
<feature type="region of interest" description="Disordered" evidence="1">
    <location>
        <begin position="467"/>
        <end position="522"/>
    </location>
</feature>
<feature type="region of interest" description="Disordered" evidence="1">
    <location>
        <begin position="766"/>
        <end position="802"/>
    </location>
</feature>
<feature type="region of interest" description="Disordered" evidence="1">
    <location>
        <begin position="301"/>
        <end position="354"/>
    </location>
</feature>
<keyword evidence="3" id="KW-1185">Reference proteome</keyword>
<gene>
    <name evidence="2" type="ORF">C8R41DRAFT_299290</name>
</gene>
<dbReference type="Proteomes" id="UP001150217">
    <property type="component" value="Unassembled WGS sequence"/>
</dbReference>
<feature type="compositionally biased region" description="Polar residues" evidence="1">
    <location>
        <begin position="784"/>
        <end position="798"/>
    </location>
</feature>
<evidence type="ECO:0000313" key="2">
    <source>
        <dbReference type="EMBL" id="KAJ4495256.1"/>
    </source>
</evidence>
<name>A0ABQ8VHZ1_9AGAR</name>
<feature type="region of interest" description="Disordered" evidence="1">
    <location>
        <begin position="638"/>
        <end position="677"/>
    </location>
</feature>
<comment type="caution">
    <text evidence="2">The sequence shown here is derived from an EMBL/GenBank/DDBJ whole genome shotgun (WGS) entry which is preliminary data.</text>
</comment>
<proteinExistence type="predicted"/>
<evidence type="ECO:0000256" key="1">
    <source>
        <dbReference type="SAM" id="MobiDB-lite"/>
    </source>
</evidence>